<gene>
    <name evidence="2" type="ORF">B0H66DRAFT_293325</name>
</gene>
<protein>
    <submittedName>
        <fullName evidence="2">Uncharacterized protein</fullName>
    </submittedName>
</protein>
<keyword evidence="1" id="KW-1133">Transmembrane helix</keyword>
<accession>A0AAE0M266</accession>
<keyword evidence="1" id="KW-0812">Transmembrane</keyword>
<reference evidence="2" key="1">
    <citation type="journal article" date="2023" name="Mol. Phylogenet. Evol.">
        <title>Genome-scale phylogeny and comparative genomics of the fungal order Sordariales.</title>
        <authorList>
            <person name="Hensen N."/>
            <person name="Bonometti L."/>
            <person name="Westerberg I."/>
            <person name="Brannstrom I.O."/>
            <person name="Guillou S."/>
            <person name="Cros-Aarteil S."/>
            <person name="Calhoun S."/>
            <person name="Haridas S."/>
            <person name="Kuo A."/>
            <person name="Mondo S."/>
            <person name="Pangilinan J."/>
            <person name="Riley R."/>
            <person name="LaButti K."/>
            <person name="Andreopoulos B."/>
            <person name="Lipzen A."/>
            <person name="Chen C."/>
            <person name="Yan M."/>
            <person name="Daum C."/>
            <person name="Ng V."/>
            <person name="Clum A."/>
            <person name="Steindorff A."/>
            <person name="Ohm R.A."/>
            <person name="Martin F."/>
            <person name="Silar P."/>
            <person name="Natvig D.O."/>
            <person name="Lalanne C."/>
            <person name="Gautier V."/>
            <person name="Ament-Velasquez S.L."/>
            <person name="Kruys A."/>
            <person name="Hutchinson M.I."/>
            <person name="Powell A.J."/>
            <person name="Barry K."/>
            <person name="Miller A.N."/>
            <person name="Grigoriev I.V."/>
            <person name="Debuchy R."/>
            <person name="Gladieux P."/>
            <person name="Hiltunen Thoren M."/>
            <person name="Johannesson H."/>
        </authorList>
    </citation>
    <scope>NUCLEOTIDE SEQUENCE</scope>
    <source>
        <strain evidence="2">CBS 118394</strain>
    </source>
</reference>
<comment type="caution">
    <text evidence="2">The sequence shown here is derived from an EMBL/GenBank/DDBJ whole genome shotgun (WGS) entry which is preliminary data.</text>
</comment>
<evidence type="ECO:0000313" key="3">
    <source>
        <dbReference type="Proteomes" id="UP001283341"/>
    </source>
</evidence>
<keyword evidence="1" id="KW-0472">Membrane</keyword>
<keyword evidence="3" id="KW-1185">Reference proteome</keyword>
<dbReference type="EMBL" id="JAUEDM010000005">
    <property type="protein sequence ID" value="KAK3316382.1"/>
    <property type="molecule type" value="Genomic_DNA"/>
</dbReference>
<dbReference type="AlphaFoldDB" id="A0AAE0M266"/>
<sequence length="70" mass="7925">MGAYWRLEVFKWLAGSVSAWMGIGLFCFSGTPPCLYLPPGFLRYDETLLTVYSIMVVPRVALPIRLCDVH</sequence>
<evidence type="ECO:0000313" key="2">
    <source>
        <dbReference type="EMBL" id="KAK3316382.1"/>
    </source>
</evidence>
<reference evidence="2" key="2">
    <citation type="submission" date="2023-06" db="EMBL/GenBank/DDBJ databases">
        <authorList>
            <consortium name="Lawrence Berkeley National Laboratory"/>
            <person name="Haridas S."/>
            <person name="Hensen N."/>
            <person name="Bonometti L."/>
            <person name="Westerberg I."/>
            <person name="Brannstrom I.O."/>
            <person name="Guillou S."/>
            <person name="Cros-Aarteil S."/>
            <person name="Calhoun S."/>
            <person name="Kuo A."/>
            <person name="Mondo S."/>
            <person name="Pangilinan J."/>
            <person name="Riley R."/>
            <person name="Labutti K."/>
            <person name="Andreopoulos B."/>
            <person name="Lipzen A."/>
            <person name="Chen C."/>
            <person name="Yanf M."/>
            <person name="Daum C."/>
            <person name="Ng V."/>
            <person name="Clum A."/>
            <person name="Steindorff A."/>
            <person name="Ohm R."/>
            <person name="Martin F."/>
            <person name="Silar P."/>
            <person name="Natvig D."/>
            <person name="Lalanne C."/>
            <person name="Gautier V."/>
            <person name="Ament-Velasquez S.L."/>
            <person name="Kruys A."/>
            <person name="Hutchinson M.I."/>
            <person name="Powell A.J."/>
            <person name="Barry K."/>
            <person name="Miller A.N."/>
            <person name="Grigoriev I.V."/>
            <person name="Debuchy R."/>
            <person name="Gladieux P."/>
            <person name="Thoren M.H."/>
            <person name="Johannesson H."/>
        </authorList>
    </citation>
    <scope>NUCLEOTIDE SEQUENCE</scope>
    <source>
        <strain evidence="2">CBS 118394</strain>
    </source>
</reference>
<feature type="transmembrane region" description="Helical" evidence="1">
    <location>
        <begin position="12"/>
        <end position="31"/>
    </location>
</feature>
<dbReference type="Proteomes" id="UP001283341">
    <property type="component" value="Unassembled WGS sequence"/>
</dbReference>
<evidence type="ECO:0000256" key="1">
    <source>
        <dbReference type="SAM" id="Phobius"/>
    </source>
</evidence>
<organism evidence="2 3">
    <name type="scientific">Apodospora peruviana</name>
    <dbReference type="NCBI Taxonomy" id="516989"/>
    <lineage>
        <taxon>Eukaryota</taxon>
        <taxon>Fungi</taxon>
        <taxon>Dikarya</taxon>
        <taxon>Ascomycota</taxon>
        <taxon>Pezizomycotina</taxon>
        <taxon>Sordariomycetes</taxon>
        <taxon>Sordariomycetidae</taxon>
        <taxon>Sordariales</taxon>
        <taxon>Lasiosphaeriaceae</taxon>
        <taxon>Apodospora</taxon>
    </lineage>
</organism>
<name>A0AAE0M266_9PEZI</name>
<proteinExistence type="predicted"/>